<keyword evidence="4" id="KW-1185">Reference proteome</keyword>
<dbReference type="EMBL" id="JBHSNY010000003">
    <property type="protein sequence ID" value="MFC5633785.1"/>
    <property type="molecule type" value="Genomic_DNA"/>
</dbReference>
<evidence type="ECO:0000313" key="3">
    <source>
        <dbReference type="EMBL" id="MFC5633785.1"/>
    </source>
</evidence>
<proteinExistence type="predicted"/>
<dbReference type="Proteomes" id="UP001596154">
    <property type="component" value="Unassembled WGS sequence"/>
</dbReference>
<organism evidence="3 4">
    <name type="scientific">Streptomyces bullii</name>
    <dbReference type="NCBI Taxonomy" id="349910"/>
    <lineage>
        <taxon>Bacteria</taxon>
        <taxon>Bacillati</taxon>
        <taxon>Actinomycetota</taxon>
        <taxon>Actinomycetes</taxon>
        <taxon>Kitasatosporales</taxon>
        <taxon>Streptomycetaceae</taxon>
        <taxon>Streptomyces</taxon>
    </lineage>
</organism>
<evidence type="ECO:0000313" key="4">
    <source>
        <dbReference type="Proteomes" id="UP001596154"/>
    </source>
</evidence>
<evidence type="ECO:0000259" key="2">
    <source>
        <dbReference type="Pfam" id="PF12770"/>
    </source>
</evidence>
<feature type="region of interest" description="Disordered" evidence="1">
    <location>
        <begin position="1102"/>
        <end position="1129"/>
    </location>
</feature>
<dbReference type="PANTHER" id="PTHR19959">
    <property type="entry name" value="KINESIN LIGHT CHAIN"/>
    <property type="match status" value="1"/>
</dbReference>
<dbReference type="InterPro" id="IPR011990">
    <property type="entry name" value="TPR-like_helical_dom_sf"/>
</dbReference>
<feature type="domain" description="CHAT" evidence="2">
    <location>
        <begin position="1241"/>
        <end position="1519"/>
    </location>
</feature>
<reference evidence="4" key="1">
    <citation type="journal article" date="2019" name="Int. J. Syst. Evol. Microbiol.">
        <title>The Global Catalogue of Microorganisms (GCM) 10K type strain sequencing project: providing services to taxonomists for standard genome sequencing and annotation.</title>
        <authorList>
            <consortium name="The Broad Institute Genomics Platform"/>
            <consortium name="The Broad Institute Genome Sequencing Center for Infectious Disease"/>
            <person name="Wu L."/>
            <person name="Ma J."/>
        </authorList>
    </citation>
    <scope>NUCLEOTIDE SEQUENCE [LARGE SCALE GENOMIC DNA]</scope>
    <source>
        <strain evidence="4">CGMCC 4.7248</strain>
    </source>
</reference>
<protein>
    <submittedName>
        <fullName evidence="3">CHAT domain-containing protein</fullName>
    </submittedName>
</protein>
<name>A0ABW0ULD8_9ACTN</name>
<dbReference type="RefSeq" id="WP_381019155.1">
    <property type="nucleotide sequence ID" value="NZ_JBHSNY010000003.1"/>
</dbReference>
<gene>
    <name evidence="3" type="ORF">ACFPZJ_08265</name>
</gene>
<dbReference type="PANTHER" id="PTHR19959:SF119">
    <property type="entry name" value="FUNGAL LIPASE-LIKE DOMAIN-CONTAINING PROTEIN"/>
    <property type="match status" value="1"/>
</dbReference>
<accession>A0ABW0ULD8</accession>
<dbReference type="Gene3D" id="1.25.40.10">
    <property type="entry name" value="Tetratricopeptide repeat domain"/>
    <property type="match status" value="4"/>
</dbReference>
<dbReference type="InterPro" id="IPR024983">
    <property type="entry name" value="CHAT_dom"/>
</dbReference>
<dbReference type="SUPFAM" id="SSF48452">
    <property type="entry name" value="TPR-like"/>
    <property type="match status" value="4"/>
</dbReference>
<sequence>MRDDSGWARAELLAERLGRRLEVLHTEGVQDAVLDPAALAEADELRAFVLRGPERDGGPLLVLDRFVLAALAHLHHARCVLLGPDSVAGRPEAQRTLTLFALVARFAPQEVPEDLRQAVATVPVPPVEDLESLSLRALEVFAHWQTAGDADALDEAIALWRSLDGLLATSHPERAMILSNLGCALRFRHGVRGDETDLVEAVALGRQSLELASPDDPGRAMYLANLCGALTVWFALNEDPAALDAAVDAGLESVRVAPEPQALFHSNAGFALLLRYERTAALTDLDTATEELRRAVHHAAPGDPQRPVFLANLGRALDQRFLRHGRQDDLDAAVDAARRAVAECPPGRPGHHGHLVGLSGILRTRAGTTGATADLDAAVDTARRALATVPAASSDRTGVAGALALALRLRFRWLRRRADIDEAVALLRESTRGDSAPEHFYDLGRILLARFREYGEPADVADAIEALRHSVRRTEEGTQRGVPLTVLGEALLARAQWTGSPDDAEEAVAALRGARALLTGFHPGARVTCLSYLGLALSRRFDLTTSPADLDEAIGAFEEAIALQPDDPDSVVDESHLGAVLMRRFNRRGDPDDLEAAVRWNRRAFERLTGEDDPHAGQVLFNLGRTLQTVYQQSDDLAVLDESVERFEGALRADDAPRSRHSSPMSRAMTLSNLGAVLRVRAERQGTRADLDRSVELSRAALTVLPHDHRDRATYLSNLCTTLLARYSRYGAQEDLAEAIRASRESVDATPATDTSARVVHLTNLGTVLRRRHELSGALADLDEAIEAHRAAVAALPDGQVDGALHLGNLALALLSRHRRTRSAADLDEGIKAARAAADATPDGHPQRGTCLSNLALALRRRFHSTGRRADAAEAVECLRHAVRLCPAGHPQRALLLSNLAMALMSRCGDGDPWAATDADADDVAEAARAARAALRISPEGDPQRFTALVNLASALVMRSRVEGDPDDLLLAYDLYRETTGVTTAPASVRLRAARAWGRAAGAAGDWNEALDAHRAAVAELPLVAWHGLDREDRIDALGRAVGLAGEAAAAALNAGRSEEALRLLEQGRGVLLAQALDARDDMTDLRERDPRLADRIREIRTLLETSGPDPNPASGADPARLLREQRRAAEQRRELAREMDELVDRARRLPGLEDFLRLPSLERLRDAAEHGPVVVVNTSTLRCDALVVTRAGLHVVPLPDLRLTDEGGLLERAEALLDALAALGRSPADAWRAQRVLTHTLAWLWDVVAEPVLATLREPTGSRLWWCPTGLLSLLPLHAAGHYGPAGDGSRVLPDRYVCSYTTTLRALATQAREHRATAGARMLAVDQSDTPGLPPLPHAREEVRKLAGRIPGATVLTGPKASRRALLHALPGHAFLHFSGHGTQDPSDSAGGALYLHDHEQAGPLTVSDISRLRLEHARLAFLSACETARGTAVLPDEAVHLAGSLQLAGFTHVVAAQWAVDDACALRVAESFYTGLRTPDHPLDPSRAAHALHDAVHDLRRRNADPLWWAAYVHTGP</sequence>
<evidence type="ECO:0000256" key="1">
    <source>
        <dbReference type="SAM" id="MobiDB-lite"/>
    </source>
</evidence>
<dbReference type="Pfam" id="PF12770">
    <property type="entry name" value="CHAT"/>
    <property type="match status" value="1"/>
</dbReference>
<comment type="caution">
    <text evidence="3">The sequence shown here is derived from an EMBL/GenBank/DDBJ whole genome shotgun (WGS) entry which is preliminary data.</text>
</comment>